<dbReference type="PANTHER" id="PTHR46294">
    <property type="entry name" value="SEGMENTATION PROTEIN EVEN-SKIPPED"/>
    <property type="match status" value="1"/>
</dbReference>
<dbReference type="SMART" id="SM00389">
    <property type="entry name" value="HOX"/>
    <property type="match status" value="1"/>
</dbReference>
<dbReference type="GO" id="GO:0005634">
    <property type="term" value="C:nucleus"/>
    <property type="evidence" value="ECO:0007669"/>
    <property type="project" value="UniProtKB-SubCell"/>
</dbReference>
<dbReference type="STRING" id="6689.A0A423SNY8"/>
<feature type="compositionally biased region" description="Pro residues" evidence="6">
    <location>
        <begin position="416"/>
        <end position="434"/>
    </location>
</feature>
<feature type="compositionally biased region" description="Low complexity" evidence="6">
    <location>
        <begin position="379"/>
        <end position="406"/>
    </location>
</feature>
<feature type="compositionally biased region" description="Basic and acidic residues" evidence="6">
    <location>
        <begin position="123"/>
        <end position="132"/>
    </location>
</feature>
<dbReference type="PANTHER" id="PTHR46294:SF4">
    <property type="entry name" value="SEGMENTATION PROTEIN EVEN-SKIPPED"/>
    <property type="match status" value="1"/>
</dbReference>
<evidence type="ECO:0000256" key="2">
    <source>
        <dbReference type="ARBA" id="ARBA00022473"/>
    </source>
</evidence>
<dbReference type="InterPro" id="IPR009057">
    <property type="entry name" value="Homeodomain-like_sf"/>
</dbReference>
<dbReference type="EMBL" id="QCYY01003016">
    <property type="protein sequence ID" value="ROT65917.1"/>
    <property type="molecule type" value="Genomic_DNA"/>
</dbReference>
<dbReference type="Proteomes" id="UP000283509">
    <property type="component" value="Unassembled WGS sequence"/>
</dbReference>
<dbReference type="CDD" id="cd00086">
    <property type="entry name" value="homeodomain"/>
    <property type="match status" value="1"/>
</dbReference>
<evidence type="ECO:0000256" key="1">
    <source>
        <dbReference type="ARBA" id="ARBA00004123"/>
    </source>
</evidence>
<dbReference type="SUPFAM" id="SSF46689">
    <property type="entry name" value="Homeodomain-like"/>
    <property type="match status" value="1"/>
</dbReference>
<feature type="domain" description="Homeobox" evidence="7">
    <location>
        <begin position="232"/>
        <end position="306"/>
    </location>
</feature>
<protein>
    <submittedName>
        <fullName evidence="8">Eve</fullName>
    </submittedName>
</protein>
<name>A0A423SNY8_PENVA</name>
<dbReference type="Gene3D" id="1.10.10.60">
    <property type="entry name" value="Homeodomain-like"/>
    <property type="match status" value="1"/>
</dbReference>
<dbReference type="GO" id="GO:0000981">
    <property type="term" value="F:DNA-binding transcription factor activity, RNA polymerase II-specific"/>
    <property type="evidence" value="ECO:0007669"/>
    <property type="project" value="TreeGrafter"/>
</dbReference>
<feature type="compositionally biased region" description="Pro residues" evidence="6">
    <location>
        <begin position="358"/>
        <end position="370"/>
    </location>
</feature>
<evidence type="ECO:0000256" key="4">
    <source>
        <dbReference type="PROSITE-ProRule" id="PRU00108"/>
    </source>
</evidence>
<feature type="compositionally biased region" description="Polar residues" evidence="6">
    <location>
        <begin position="133"/>
        <end position="160"/>
    </location>
</feature>
<sequence length="444" mass="48376">MEQGKRHASLLRLLDRPAGLPCPPAMPVTPPDTPSASPEGAPQEQSQASAKSRTSPPASPSPASAAGTTNALGYLPYHNHLRHHDSRPHEAPHHYASPHPERTSQQHQGHLEASPHHASHLQVQDDRNDDGQQRSLSSASTSQEGNRQSPKSPQTDPFLQGNYASLSAAVCHRQPVESNRPLLQTNSESLGSLSDSLSPTGTQTGNFLNVGTPGHPLGVPTTTAGSDVTSDSGIRRYRTAFTREQVSRLEREFLRENYVSRPRRCELAAELNLPEATIKIELTEFNLPEATLKVWFQNRRMKDKRQRLALAWPYWDSALAATLLHAAHPAPTPSFTRSRPRRTSPRTCLRCAHRLLLPPSPSPHALPPPASAHHRRPRPSAAPFPSAHTRLSCSTRSRPQRSPSSRATTHARRPSPALPLPSPPMLGVPGPPARVPVGGRAESE</sequence>
<evidence type="ECO:0000256" key="6">
    <source>
        <dbReference type="SAM" id="MobiDB-lite"/>
    </source>
</evidence>
<keyword evidence="4 5" id="KW-0238">DNA-binding</keyword>
<organism evidence="8 9">
    <name type="scientific">Penaeus vannamei</name>
    <name type="common">Whiteleg shrimp</name>
    <name type="synonym">Litopenaeus vannamei</name>
    <dbReference type="NCBI Taxonomy" id="6689"/>
    <lineage>
        <taxon>Eukaryota</taxon>
        <taxon>Metazoa</taxon>
        <taxon>Ecdysozoa</taxon>
        <taxon>Arthropoda</taxon>
        <taxon>Crustacea</taxon>
        <taxon>Multicrustacea</taxon>
        <taxon>Malacostraca</taxon>
        <taxon>Eumalacostraca</taxon>
        <taxon>Eucarida</taxon>
        <taxon>Decapoda</taxon>
        <taxon>Dendrobranchiata</taxon>
        <taxon>Penaeoidea</taxon>
        <taxon>Penaeidae</taxon>
        <taxon>Penaeus</taxon>
    </lineage>
</organism>
<dbReference type="InterPro" id="IPR052002">
    <property type="entry name" value="Even-skipped_HD"/>
</dbReference>
<dbReference type="Pfam" id="PF00046">
    <property type="entry name" value="Homeodomain"/>
    <property type="match status" value="2"/>
</dbReference>
<evidence type="ECO:0000313" key="8">
    <source>
        <dbReference type="EMBL" id="ROT65917.1"/>
    </source>
</evidence>
<feature type="region of interest" description="Disordered" evidence="6">
    <location>
        <begin position="1"/>
        <end position="160"/>
    </location>
</feature>
<evidence type="ECO:0000256" key="5">
    <source>
        <dbReference type="RuleBase" id="RU000682"/>
    </source>
</evidence>
<feature type="compositionally biased region" description="Basic and acidic residues" evidence="6">
    <location>
        <begin position="87"/>
        <end position="115"/>
    </location>
</feature>
<evidence type="ECO:0000313" key="9">
    <source>
        <dbReference type="Proteomes" id="UP000283509"/>
    </source>
</evidence>
<feature type="region of interest" description="Disordered" evidence="6">
    <location>
        <begin position="355"/>
        <end position="444"/>
    </location>
</feature>
<evidence type="ECO:0000259" key="7">
    <source>
        <dbReference type="PROSITE" id="PS50071"/>
    </source>
</evidence>
<evidence type="ECO:0000256" key="3">
    <source>
        <dbReference type="ARBA" id="ARBA00038449"/>
    </source>
</evidence>
<feature type="DNA-binding region" description="Homeobox" evidence="4">
    <location>
        <begin position="234"/>
        <end position="307"/>
    </location>
</feature>
<proteinExistence type="inferred from homology"/>
<feature type="compositionally biased region" description="Pro residues" evidence="6">
    <location>
        <begin position="20"/>
        <end position="33"/>
    </location>
</feature>
<dbReference type="PROSITE" id="PS50071">
    <property type="entry name" value="HOMEOBOX_2"/>
    <property type="match status" value="1"/>
</dbReference>
<dbReference type="InterPro" id="IPR001356">
    <property type="entry name" value="HD"/>
</dbReference>
<gene>
    <name evidence="8" type="ORF">C7M84_016095</name>
</gene>
<keyword evidence="2" id="KW-0217">Developmental protein</keyword>
<feature type="compositionally biased region" description="Low complexity" evidence="6">
    <location>
        <begin position="435"/>
        <end position="444"/>
    </location>
</feature>
<comment type="caution">
    <text evidence="8">The sequence shown here is derived from an EMBL/GenBank/DDBJ whole genome shotgun (WGS) entry which is preliminary data.</text>
</comment>
<accession>A0A423SNY8</accession>
<reference evidence="8 9" key="1">
    <citation type="submission" date="2018-04" db="EMBL/GenBank/DDBJ databases">
        <authorList>
            <person name="Zhang X."/>
            <person name="Yuan J."/>
            <person name="Li F."/>
            <person name="Xiang J."/>
        </authorList>
    </citation>
    <scope>NUCLEOTIDE SEQUENCE [LARGE SCALE GENOMIC DNA]</scope>
    <source>
        <tissue evidence="8">Muscle</tissue>
    </source>
</reference>
<feature type="compositionally biased region" description="Low complexity" evidence="6">
    <location>
        <begin position="48"/>
        <end position="66"/>
    </location>
</feature>
<keyword evidence="9" id="KW-1185">Reference proteome</keyword>
<feature type="compositionally biased region" description="Low complexity" evidence="6">
    <location>
        <begin position="187"/>
        <end position="198"/>
    </location>
</feature>
<dbReference type="AlphaFoldDB" id="A0A423SNY8"/>
<comment type="subcellular location">
    <subcellularLocation>
        <location evidence="1 4 5">Nucleus</location>
    </subcellularLocation>
</comment>
<feature type="region of interest" description="Disordered" evidence="6">
    <location>
        <begin position="186"/>
        <end position="205"/>
    </location>
</feature>
<dbReference type="GO" id="GO:0000978">
    <property type="term" value="F:RNA polymerase II cis-regulatory region sequence-specific DNA binding"/>
    <property type="evidence" value="ECO:0007669"/>
    <property type="project" value="TreeGrafter"/>
</dbReference>
<keyword evidence="4 5" id="KW-0539">Nucleus</keyword>
<comment type="similarity">
    <text evidence="3">Belongs to the even-skipped homeobox family.</text>
</comment>
<keyword evidence="4 5" id="KW-0371">Homeobox</keyword>
<dbReference type="OrthoDB" id="6159439at2759"/>
<reference evidence="8 9" key="2">
    <citation type="submission" date="2019-01" db="EMBL/GenBank/DDBJ databases">
        <title>The decoding of complex shrimp genome reveals the adaptation for benthos swimmer, frequently molting mechanism and breeding impact on genome.</title>
        <authorList>
            <person name="Sun Y."/>
            <person name="Gao Y."/>
            <person name="Yu Y."/>
        </authorList>
    </citation>
    <scope>NUCLEOTIDE SEQUENCE [LARGE SCALE GENOMIC DNA]</scope>
    <source>
        <tissue evidence="8">Muscle</tissue>
    </source>
</reference>